<evidence type="ECO:0000313" key="3">
    <source>
        <dbReference type="Proteomes" id="UP000228380"/>
    </source>
</evidence>
<reference evidence="3" key="1">
    <citation type="journal article" date="2019" name="Nat. Commun.">
        <title>Genome-wide association mapping of date palm fruit traits.</title>
        <authorList>
            <person name="Hazzouri K.M."/>
            <person name="Gros-Balthazard M."/>
            <person name="Flowers J.M."/>
            <person name="Copetti D."/>
            <person name="Lemansour A."/>
            <person name="Lebrun M."/>
            <person name="Masmoudi K."/>
            <person name="Ferrand S."/>
            <person name="Dhar M.I."/>
            <person name="Fresquez Z.A."/>
            <person name="Rosas U."/>
            <person name="Zhang J."/>
            <person name="Talag J."/>
            <person name="Lee S."/>
            <person name="Kudrna D."/>
            <person name="Powell R.F."/>
            <person name="Leitch I.J."/>
            <person name="Krueger R.R."/>
            <person name="Wing R.A."/>
            <person name="Amiri K.M.A."/>
            <person name="Purugganan M.D."/>
        </authorList>
    </citation>
    <scope>NUCLEOTIDE SEQUENCE [LARGE SCALE GENOMIC DNA]</scope>
    <source>
        <strain evidence="3">cv. Khalas</strain>
    </source>
</reference>
<name>A0A8B7D1L0_PHODC</name>
<evidence type="ECO:0000259" key="2">
    <source>
        <dbReference type="Pfam" id="PF11955"/>
    </source>
</evidence>
<dbReference type="Pfam" id="PF11955">
    <property type="entry name" value="PORR"/>
    <property type="match status" value="1"/>
</dbReference>
<dbReference type="GO" id="GO:0003723">
    <property type="term" value="F:RNA binding"/>
    <property type="evidence" value="ECO:0007669"/>
    <property type="project" value="InterPro"/>
</dbReference>
<keyword evidence="3" id="KW-1185">Reference proteome</keyword>
<protein>
    <submittedName>
        <fullName evidence="4">Protein ROOT PRIMORDIUM DEFECTIVE 1</fullName>
    </submittedName>
</protein>
<dbReference type="Proteomes" id="UP000228380">
    <property type="component" value="Chromosome 18"/>
</dbReference>
<dbReference type="KEGG" id="pda:103722369"/>
<evidence type="ECO:0000256" key="1">
    <source>
        <dbReference type="SAM" id="MobiDB-lite"/>
    </source>
</evidence>
<feature type="domain" description="PORR" evidence="2">
    <location>
        <begin position="29"/>
        <end position="366"/>
    </location>
</feature>
<dbReference type="RefSeq" id="XP_008811131.2">
    <property type="nucleotide sequence ID" value="XM_008812909.4"/>
</dbReference>
<proteinExistence type="predicted"/>
<dbReference type="PANTHER" id="PTHR31476">
    <property type="entry name" value="PROTEIN WHAT'S THIS FACTOR 1 HOMOLOG, CHLOROPLASTIC"/>
    <property type="match status" value="1"/>
</dbReference>
<organism evidence="3 4">
    <name type="scientific">Phoenix dactylifera</name>
    <name type="common">Date palm</name>
    <dbReference type="NCBI Taxonomy" id="42345"/>
    <lineage>
        <taxon>Eukaryota</taxon>
        <taxon>Viridiplantae</taxon>
        <taxon>Streptophyta</taxon>
        <taxon>Embryophyta</taxon>
        <taxon>Tracheophyta</taxon>
        <taxon>Spermatophyta</taxon>
        <taxon>Magnoliopsida</taxon>
        <taxon>Liliopsida</taxon>
        <taxon>Arecaceae</taxon>
        <taxon>Coryphoideae</taxon>
        <taxon>Phoeniceae</taxon>
        <taxon>Phoenix</taxon>
    </lineage>
</organism>
<dbReference type="PANTHER" id="PTHR31476:SF15">
    <property type="entry name" value="ASSOCIATED SALT-INDUCIBLE PROTEIN, PUTATIVE-RELATED"/>
    <property type="match status" value="1"/>
</dbReference>
<feature type="region of interest" description="Disordered" evidence="1">
    <location>
        <begin position="373"/>
        <end position="399"/>
    </location>
</feature>
<dbReference type="InterPro" id="IPR021099">
    <property type="entry name" value="PORR_domain"/>
</dbReference>
<dbReference type="OrthoDB" id="1894875at2759"/>
<gene>
    <name evidence="4" type="primary">LOC103722369</name>
</gene>
<dbReference type="GeneID" id="103722369"/>
<evidence type="ECO:0000313" key="4">
    <source>
        <dbReference type="RefSeq" id="XP_008811131.2"/>
    </source>
</evidence>
<dbReference type="InterPro" id="IPR045040">
    <property type="entry name" value="PORR_fam"/>
</dbReference>
<reference evidence="4" key="2">
    <citation type="submission" date="2025-08" db="UniProtKB">
        <authorList>
            <consortium name="RefSeq"/>
        </authorList>
    </citation>
    <scope>IDENTIFICATION</scope>
    <source>
        <tissue evidence="4">Young leaves</tissue>
    </source>
</reference>
<sequence>MRARSALLPAVLARSKTTSAQYVAARHIDPTFEKLMDGYKHLLKVAAVQDLIIASPGLSLPLPLLSAAAPKLRLNRGAPHFVRTFPRVFSLHYDPSSSQALVRLAPSAAQVALQESSAASAAVPAAVDRLSRLLSMSPSRSLPLRAIFRIWKELGLPDDFEDSIIARNPTIFSLRDNPREPNTHLLELVGGNPSPNFTPAVEEWRLRERGREGSKADEMELRFGFKHGFPPGMRLAKNFRAKVKEWQRLPYVGPYDAAAGGLGAGSSKDRMKRMEKRAVGIAHEFLSLTVEKMVEVEKISQFRKWFGIELNIRDLFLDHPGIFYLSTKGKRHTVFLREAYDRGRLIDPNPVYEARRRLLELVLMRRRGLDGAQLGVEEPATQEEEEEEEEESGSAADDV</sequence>
<feature type="compositionally biased region" description="Acidic residues" evidence="1">
    <location>
        <begin position="380"/>
        <end position="399"/>
    </location>
</feature>
<dbReference type="AlphaFoldDB" id="A0A8B7D1L0"/>
<accession>A0A8B7D1L0</accession>